<dbReference type="RefSeq" id="WP_148377846.1">
    <property type="nucleotide sequence ID" value="NZ_VSIY01000006.1"/>
</dbReference>
<dbReference type="AlphaFoldDB" id="A0A5D0RKT1"/>
<evidence type="ECO:0000313" key="2">
    <source>
        <dbReference type="Proteomes" id="UP000322080"/>
    </source>
</evidence>
<dbReference type="Gene3D" id="3.40.50.2000">
    <property type="entry name" value="Glycogen Phosphorylase B"/>
    <property type="match status" value="1"/>
</dbReference>
<dbReference type="SUPFAM" id="SSF53756">
    <property type="entry name" value="UDP-Glycosyltransferase/glycogen phosphorylase"/>
    <property type="match status" value="1"/>
</dbReference>
<accession>A0A5D0RKT1</accession>
<organism evidence="1 2">
    <name type="scientific">Maritimibacter fusiformis</name>
    <dbReference type="NCBI Taxonomy" id="2603819"/>
    <lineage>
        <taxon>Bacteria</taxon>
        <taxon>Pseudomonadati</taxon>
        <taxon>Pseudomonadota</taxon>
        <taxon>Alphaproteobacteria</taxon>
        <taxon>Rhodobacterales</taxon>
        <taxon>Roseobacteraceae</taxon>
        <taxon>Maritimibacter</taxon>
    </lineage>
</organism>
<evidence type="ECO:0000313" key="1">
    <source>
        <dbReference type="EMBL" id="TYB81451.1"/>
    </source>
</evidence>
<name>A0A5D0RKT1_9RHOB</name>
<sequence>MISAAALPDIAYILDPRFPGGTSSAVARELRVVCGLGYRVSVYGITSAMFRGADPAPVLAEALEDLGLDLVWDPPAISADRVILHNPAFLKFDRTLAPRILARSLIVVTHENLIRPGGAEGFDMDNCLDLIDRASLAAQKTLAPISPSNRAGVMSWLADRPAWSHWGVLPEDWFNICDFDLIAPSTAPRDRRGRHSRPGYEKFPDLAAMEACFPAHAETNLILGADTFIAEGTTRPHWRLEPFRAMPVDAFLAGIDIFVYFTAPTWRESFGRVIAEAIAAGKLVITDRDTAQSFGKGVIGARPADVDQVVSHHLAAPSRYRDRVCRAQADLAAYSAKRFGTMFAARMAERERAA</sequence>
<dbReference type="Proteomes" id="UP000322080">
    <property type="component" value="Unassembled WGS sequence"/>
</dbReference>
<protein>
    <recommendedName>
        <fullName evidence="3">Glycosyl transferase family 1</fullName>
    </recommendedName>
</protein>
<evidence type="ECO:0008006" key="3">
    <source>
        <dbReference type="Google" id="ProtNLM"/>
    </source>
</evidence>
<comment type="caution">
    <text evidence="1">The sequence shown here is derived from an EMBL/GenBank/DDBJ whole genome shotgun (WGS) entry which is preliminary data.</text>
</comment>
<keyword evidence="2" id="KW-1185">Reference proteome</keyword>
<gene>
    <name evidence="1" type="ORF">FVF75_10115</name>
</gene>
<proteinExistence type="predicted"/>
<dbReference type="EMBL" id="VSIY01000006">
    <property type="protein sequence ID" value="TYB81451.1"/>
    <property type="molecule type" value="Genomic_DNA"/>
</dbReference>
<reference evidence="1 2" key="1">
    <citation type="submission" date="2019-08" db="EMBL/GenBank/DDBJ databases">
        <title>Identification of a novel species of the genus Boseongicola.</title>
        <authorList>
            <person name="Zhang X.-Q."/>
        </authorList>
    </citation>
    <scope>NUCLEOTIDE SEQUENCE [LARGE SCALE GENOMIC DNA]</scope>
    <source>
        <strain evidence="1 2">HY14</strain>
    </source>
</reference>